<proteinExistence type="predicted"/>
<keyword evidence="2" id="KW-0547">Nucleotide-binding</keyword>
<keyword evidence="1" id="KW-0808">Transferase</keyword>
<dbReference type="EMBL" id="JARBHA010000010">
    <property type="protein sequence ID" value="KAJ9691419.1"/>
    <property type="molecule type" value="Genomic_DNA"/>
</dbReference>
<keyword evidence="4" id="KW-0067">ATP-binding</keyword>
<evidence type="ECO:0000256" key="3">
    <source>
        <dbReference type="ARBA" id="ARBA00022777"/>
    </source>
</evidence>
<dbReference type="GO" id="GO:0016301">
    <property type="term" value="F:kinase activity"/>
    <property type="evidence" value="ECO:0007669"/>
    <property type="project" value="UniProtKB-KW"/>
</dbReference>
<reference evidence="6 7" key="1">
    <citation type="journal article" date="2023" name="BMC Biotechnol.">
        <title>Vitis rotundifolia cv Carlos genome sequencing.</title>
        <authorList>
            <person name="Huff M."/>
            <person name="Hulse-Kemp A."/>
            <person name="Scheffler B."/>
            <person name="Youngblood R."/>
            <person name="Simpson S."/>
            <person name="Babiker E."/>
            <person name="Staton M."/>
        </authorList>
    </citation>
    <scope>NUCLEOTIDE SEQUENCE [LARGE SCALE GENOMIC DNA]</scope>
    <source>
        <tissue evidence="6">Leaf</tissue>
    </source>
</reference>
<evidence type="ECO:0000256" key="1">
    <source>
        <dbReference type="ARBA" id="ARBA00022679"/>
    </source>
</evidence>
<accession>A0AA39DPH5</accession>
<dbReference type="InterPro" id="IPR011009">
    <property type="entry name" value="Kinase-like_dom_sf"/>
</dbReference>
<organism evidence="6 7">
    <name type="scientific">Vitis rotundifolia</name>
    <name type="common">Muscadine grape</name>
    <dbReference type="NCBI Taxonomy" id="103349"/>
    <lineage>
        <taxon>Eukaryota</taxon>
        <taxon>Viridiplantae</taxon>
        <taxon>Streptophyta</taxon>
        <taxon>Embryophyta</taxon>
        <taxon>Tracheophyta</taxon>
        <taxon>Spermatophyta</taxon>
        <taxon>Magnoliopsida</taxon>
        <taxon>eudicotyledons</taxon>
        <taxon>Gunneridae</taxon>
        <taxon>Pentapetalae</taxon>
        <taxon>rosids</taxon>
        <taxon>Vitales</taxon>
        <taxon>Vitaceae</taxon>
        <taxon>Viteae</taxon>
        <taxon>Vitis</taxon>
    </lineage>
</organism>
<gene>
    <name evidence="6" type="ORF">PVL29_013562</name>
</gene>
<dbReference type="InterPro" id="IPR052059">
    <property type="entry name" value="CR_Ser/Thr_kinase"/>
</dbReference>
<dbReference type="Gene3D" id="1.10.510.10">
    <property type="entry name" value="Transferase(Phosphotransferase) domain 1"/>
    <property type="match status" value="1"/>
</dbReference>
<feature type="compositionally biased region" description="Polar residues" evidence="5">
    <location>
        <begin position="148"/>
        <end position="162"/>
    </location>
</feature>
<keyword evidence="3" id="KW-0418">Kinase</keyword>
<sequence>MRGHLTEKADVFGFGVVALEILSGRPNSDNSLETEKIYLLEWAWTLHESNRSLELVDPTLTAFDEDEANRIIGVAFLCTQSSPLLRPTMSRAVAMLAGDIEISAVTIKPSYLTDWDFKDITNDLLDVEDSQISVVSKNRSAHDHGQYDNDNASKQAPSPINFTEPTLHEVIGDGR</sequence>
<evidence type="ECO:0000256" key="4">
    <source>
        <dbReference type="ARBA" id="ARBA00022840"/>
    </source>
</evidence>
<evidence type="ECO:0000256" key="5">
    <source>
        <dbReference type="SAM" id="MobiDB-lite"/>
    </source>
</evidence>
<dbReference type="AlphaFoldDB" id="A0AA39DPH5"/>
<name>A0AA39DPH5_VITRO</name>
<evidence type="ECO:0000313" key="6">
    <source>
        <dbReference type="EMBL" id="KAJ9691419.1"/>
    </source>
</evidence>
<evidence type="ECO:0000313" key="7">
    <source>
        <dbReference type="Proteomes" id="UP001168098"/>
    </source>
</evidence>
<evidence type="ECO:0000256" key="2">
    <source>
        <dbReference type="ARBA" id="ARBA00022741"/>
    </source>
</evidence>
<dbReference type="PANTHER" id="PTHR47973">
    <property type="entry name" value="CYSTEINE-RICH RECEPTOR-LIKE PROTEIN KINASE 3"/>
    <property type="match status" value="1"/>
</dbReference>
<protein>
    <submittedName>
        <fullName evidence="6">Uncharacterized protein</fullName>
    </submittedName>
</protein>
<dbReference type="SUPFAM" id="SSF56112">
    <property type="entry name" value="Protein kinase-like (PK-like)"/>
    <property type="match status" value="1"/>
</dbReference>
<feature type="region of interest" description="Disordered" evidence="5">
    <location>
        <begin position="136"/>
        <end position="162"/>
    </location>
</feature>
<dbReference type="Proteomes" id="UP001168098">
    <property type="component" value="Unassembled WGS sequence"/>
</dbReference>
<dbReference type="GO" id="GO:0005524">
    <property type="term" value="F:ATP binding"/>
    <property type="evidence" value="ECO:0007669"/>
    <property type="project" value="UniProtKB-KW"/>
</dbReference>
<comment type="caution">
    <text evidence="6">The sequence shown here is derived from an EMBL/GenBank/DDBJ whole genome shotgun (WGS) entry which is preliminary data.</text>
</comment>
<keyword evidence="7" id="KW-1185">Reference proteome</keyword>